<dbReference type="CDD" id="cd00102">
    <property type="entry name" value="IPT"/>
    <property type="match status" value="1"/>
</dbReference>
<evidence type="ECO:0000256" key="1">
    <source>
        <dbReference type="SAM" id="MobiDB-lite"/>
    </source>
</evidence>
<dbReference type="PANTHER" id="PTHR40032">
    <property type="entry name" value="EXPORTED PROTEIN-RELATED"/>
    <property type="match status" value="1"/>
</dbReference>
<feature type="domain" description="Putative amidase" evidence="3">
    <location>
        <begin position="259"/>
        <end position="393"/>
    </location>
</feature>
<name>A0A9W6FP02_9MICO</name>
<gene>
    <name evidence="4" type="ORF">ARHIZOSPH14_12120</name>
</gene>
<protein>
    <recommendedName>
        <fullName evidence="6">CHAP domain-containing protein</fullName>
    </recommendedName>
</protein>
<evidence type="ECO:0000259" key="2">
    <source>
        <dbReference type="Pfam" id="PF01833"/>
    </source>
</evidence>
<evidence type="ECO:0000313" key="4">
    <source>
        <dbReference type="EMBL" id="GLI26970.1"/>
    </source>
</evidence>
<feature type="domain" description="IPT/TIG" evidence="2">
    <location>
        <begin position="125"/>
        <end position="181"/>
    </location>
</feature>
<keyword evidence="5" id="KW-1185">Reference proteome</keyword>
<dbReference type="InterPro" id="IPR013783">
    <property type="entry name" value="Ig-like_fold"/>
</dbReference>
<dbReference type="Pfam" id="PF01833">
    <property type="entry name" value="TIG"/>
    <property type="match status" value="1"/>
</dbReference>
<accession>A0A9W6FP02</accession>
<dbReference type="Pfam" id="PF12671">
    <property type="entry name" value="Amidase_6"/>
    <property type="match status" value="1"/>
</dbReference>
<proteinExistence type="predicted"/>
<dbReference type="PANTHER" id="PTHR40032:SF1">
    <property type="entry name" value="EXPORTED PROTEIN"/>
    <property type="match status" value="1"/>
</dbReference>
<evidence type="ECO:0008006" key="6">
    <source>
        <dbReference type="Google" id="ProtNLM"/>
    </source>
</evidence>
<evidence type="ECO:0000313" key="5">
    <source>
        <dbReference type="Proteomes" id="UP001144396"/>
    </source>
</evidence>
<dbReference type="Proteomes" id="UP001144396">
    <property type="component" value="Unassembled WGS sequence"/>
</dbReference>
<dbReference type="InterPro" id="IPR002909">
    <property type="entry name" value="IPT_dom"/>
</dbReference>
<feature type="region of interest" description="Disordered" evidence="1">
    <location>
        <begin position="1"/>
        <end position="41"/>
    </location>
</feature>
<dbReference type="EMBL" id="BSDP01000001">
    <property type="protein sequence ID" value="GLI26970.1"/>
    <property type="molecule type" value="Genomic_DNA"/>
</dbReference>
<dbReference type="Gene3D" id="2.60.40.10">
    <property type="entry name" value="Immunoglobulins"/>
    <property type="match status" value="1"/>
</dbReference>
<dbReference type="AlphaFoldDB" id="A0A9W6FP02"/>
<dbReference type="GO" id="GO:0005975">
    <property type="term" value="P:carbohydrate metabolic process"/>
    <property type="evidence" value="ECO:0007669"/>
    <property type="project" value="UniProtKB-ARBA"/>
</dbReference>
<reference evidence="4" key="1">
    <citation type="submission" date="2022-12" db="EMBL/GenBank/DDBJ databases">
        <title>Reference genome sequencing for broad-spectrum identification of bacterial and archaeal isolates by mass spectrometry.</title>
        <authorList>
            <person name="Sekiguchi Y."/>
            <person name="Tourlousse D.M."/>
        </authorList>
    </citation>
    <scope>NUCLEOTIDE SEQUENCE</scope>
    <source>
        <strain evidence="4">14</strain>
    </source>
</reference>
<organism evidence="4 5">
    <name type="scientific">Agromyces rhizosphaerae</name>
    <dbReference type="NCBI Taxonomy" id="88374"/>
    <lineage>
        <taxon>Bacteria</taxon>
        <taxon>Bacillati</taxon>
        <taxon>Actinomycetota</taxon>
        <taxon>Actinomycetes</taxon>
        <taxon>Micrococcales</taxon>
        <taxon>Microbacteriaceae</taxon>
        <taxon>Agromyces</taxon>
    </lineage>
</organism>
<comment type="caution">
    <text evidence="4">The sequence shown here is derived from an EMBL/GenBank/DDBJ whole genome shotgun (WGS) entry which is preliminary data.</text>
</comment>
<dbReference type="InterPro" id="IPR024301">
    <property type="entry name" value="Amidase_6"/>
</dbReference>
<evidence type="ECO:0000259" key="3">
    <source>
        <dbReference type="Pfam" id="PF12671"/>
    </source>
</evidence>
<sequence length="405" mass="42953">MTDSPRRGWNRVRRPDSRASSRLPIPDRSGPPNPPWTPVQNTSFHRARARVVALPATTVRRVVLSTAAFGTVAACALGAVVTNSWAAPKTLTAAAQASLENAELVASVTPAPAEPVVFDGASIDEIPVTGGTEVSVEGTDLTMVAAVAVDGDEVEIIDHADDAIAFEMPAADAGRTGDVDVTFLDEDGEEIPVVDPAAVVDNSASVAGTELVQVLTEDGALAPVADEADDVEAAESQADAADAADALVLTYVADPAIEKQMRYVMKYWKSYNSAKYIVISGADCANFTSQSLAARGWEMDSGWNYSAAGYSPSWISSTALRDYLATQTDRATNLGSERSQVKVGDIAQFDWDNSGDRDHTTIVSRVEHTSAGTKIWVAGHTKDTDYWNVDEAIASGGSVYFWSIH</sequence>